<evidence type="ECO:0000313" key="4">
    <source>
        <dbReference type="Proteomes" id="UP000009047"/>
    </source>
</evidence>
<protein>
    <recommendedName>
        <fullName evidence="5">Phosphate-selective porin O and P</fullName>
    </recommendedName>
</protein>
<name>E1QKW4_DESB2</name>
<evidence type="ECO:0000313" key="3">
    <source>
        <dbReference type="EMBL" id="ADK86323.1"/>
    </source>
</evidence>
<dbReference type="RefSeq" id="WP_013259760.1">
    <property type="nucleotide sequence ID" value="NC_014365.1"/>
</dbReference>
<feature type="chain" id="PRO_5003150333" description="Phosphate-selective porin O and P" evidence="2">
    <location>
        <begin position="26"/>
        <end position="452"/>
    </location>
</feature>
<keyword evidence="4" id="KW-1185">Reference proteome</keyword>
<keyword evidence="2" id="KW-0732">Signal</keyword>
<dbReference type="AlphaFoldDB" id="E1QKW4"/>
<organism evidence="3 4">
    <name type="scientific">Desulfarculus baarsii (strain ATCC 33931 / DSM 2075 / LMG 7858 / VKM B-1802 / 2st14)</name>
    <dbReference type="NCBI Taxonomy" id="644282"/>
    <lineage>
        <taxon>Bacteria</taxon>
        <taxon>Pseudomonadati</taxon>
        <taxon>Thermodesulfobacteriota</taxon>
        <taxon>Desulfarculia</taxon>
        <taxon>Desulfarculales</taxon>
        <taxon>Desulfarculaceae</taxon>
        <taxon>Desulfarculus</taxon>
    </lineage>
</organism>
<dbReference type="Proteomes" id="UP000009047">
    <property type="component" value="Chromosome"/>
</dbReference>
<keyword evidence="1" id="KW-0175">Coiled coil</keyword>
<dbReference type="EMBL" id="CP002085">
    <property type="protein sequence ID" value="ADK86323.1"/>
    <property type="molecule type" value="Genomic_DNA"/>
</dbReference>
<proteinExistence type="predicted"/>
<sequence length="452" mass="51259">MRKKSWSLIILAALGVMLCAPPAWAAKLDDVLQKLEKLTATVESQQKLLDAQAQEIDRLKGELGKQSVETAATKAKVDQVEKKADSPVTLAKIKDAIGDKFSFSTDLRLRYEGLYDRNSGGVDLDDRNRFRIRWRVFGDFQATDELAMHAMLTTSSGSWYDNGSNSRNWQPGRTSNQTLDDEFNNKDVFVGRIFATYMPKWLPDLEIGAGKFKNTFMHTDIMWDPDVNPEGAYERYQYKGWKTVQPFVHFGQMAVSENNKTEDAYLFLWQAGAQVNLPADVKWTVAGSYYDWTNLNKSDMSKIEGTSAGNSVGADGKYLYEYRLAEAITFLEFKVANLPLKLWFDYIINTASNVPTDNDTAWSTGFLLGKAKKKGDWAVYFKYAEIEPDAVVGAIADGDFYGANRKGYKLQGQYQLYDPWQIALSWFQTDSMVGPEESEDRLQLDMIFKFSL</sequence>
<evidence type="ECO:0008006" key="5">
    <source>
        <dbReference type="Google" id="ProtNLM"/>
    </source>
</evidence>
<evidence type="ECO:0000256" key="2">
    <source>
        <dbReference type="SAM" id="SignalP"/>
    </source>
</evidence>
<dbReference type="STRING" id="644282.Deba_2970"/>
<dbReference type="KEGG" id="dbr:Deba_2970"/>
<dbReference type="Pfam" id="PF16930">
    <property type="entry name" value="Porin_5"/>
    <property type="match status" value="2"/>
</dbReference>
<evidence type="ECO:0000256" key="1">
    <source>
        <dbReference type="SAM" id="Coils"/>
    </source>
</evidence>
<dbReference type="eggNOG" id="COG3746">
    <property type="taxonomic scope" value="Bacteria"/>
</dbReference>
<dbReference type="InterPro" id="IPR032638">
    <property type="entry name" value="Porin_5"/>
</dbReference>
<gene>
    <name evidence="3" type="ordered locus">Deba_2970</name>
</gene>
<accession>E1QKW4</accession>
<dbReference type="OrthoDB" id="5372286at2"/>
<feature type="coiled-coil region" evidence="1">
    <location>
        <begin position="28"/>
        <end position="62"/>
    </location>
</feature>
<reference evidence="3 4" key="1">
    <citation type="journal article" date="2010" name="Stand. Genomic Sci.">
        <title>Complete genome sequence of Desulfarculus baarsii type strain (2st14).</title>
        <authorList>
            <person name="Sun H."/>
            <person name="Spring S."/>
            <person name="Lapidus A."/>
            <person name="Davenport K."/>
            <person name="Del Rio T.G."/>
            <person name="Tice H."/>
            <person name="Nolan M."/>
            <person name="Copeland A."/>
            <person name="Cheng J.F."/>
            <person name="Lucas S."/>
            <person name="Tapia R."/>
            <person name="Goodwin L."/>
            <person name="Pitluck S."/>
            <person name="Ivanova N."/>
            <person name="Pagani I."/>
            <person name="Mavromatis K."/>
            <person name="Ovchinnikova G."/>
            <person name="Pati A."/>
            <person name="Chen A."/>
            <person name="Palaniappan K."/>
            <person name="Hauser L."/>
            <person name="Chang Y.J."/>
            <person name="Jeffries C.D."/>
            <person name="Detter J.C."/>
            <person name="Han C."/>
            <person name="Rohde M."/>
            <person name="Brambilla E."/>
            <person name="Goker M."/>
            <person name="Woyke T."/>
            <person name="Bristow J."/>
            <person name="Eisen J.A."/>
            <person name="Markowitz V."/>
            <person name="Hugenholtz P."/>
            <person name="Kyrpides N.C."/>
            <person name="Klenk H.P."/>
            <person name="Land M."/>
        </authorList>
    </citation>
    <scope>NUCLEOTIDE SEQUENCE [LARGE SCALE GENOMIC DNA]</scope>
    <source>
        <strain evidence="4">ATCC 33931 / DSM 2075 / LMG 7858 / VKM B-1802 / 2st14</strain>
    </source>
</reference>
<feature type="signal peptide" evidence="2">
    <location>
        <begin position="1"/>
        <end position="25"/>
    </location>
</feature>
<dbReference type="HOGENOM" id="CLU_027640_1_0_7"/>